<dbReference type="Proteomes" id="UP000008810">
    <property type="component" value="Chromosome 4"/>
</dbReference>
<keyword evidence="3" id="KW-1185">Reference proteome</keyword>
<name>A0A0Q3PIT8_BRADI</name>
<dbReference type="AlphaFoldDB" id="A0A0Q3PIT8"/>
<reference evidence="1 2" key="1">
    <citation type="journal article" date="2010" name="Nature">
        <title>Genome sequencing and analysis of the model grass Brachypodium distachyon.</title>
        <authorList>
            <consortium name="International Brachypodium Initiative"/>
        </authorList>
    </citation>
    <scope>NUCLEOTIDE SEQUENCE [LARGE SCALE GENOMIC DNA]</scope>
    <source>
        <strain evidence="1 2">Bd21</strain>
    </source>
</reference>
<gene>
    <name evidence="1" type="ORF">BRADI_4g24583v3</name>
</gene>
<proteinExistence type="predicted"/>
<reference evidence="2" key="3">
    <citation type="submission" date="2018-08" db="UniProtKB">
        <authorList>
            <consortium name="EnsemblPlants"/>
        </authorList>
    </citation>
    <scope>IDENTIFICATION</scope>
    <source>
        <strain evidence="2">cv. Bd21</strain>
    </source>
</reference>
<protein>
    <submittedName>
        <fullName evidence="1 2">Uncharacterized protein</fullName>
    </submittedName>
</protein>
<sequence>MPDPVAMTLDPAAVAVCPSTAGMFLSSLSLSRAGQQIVVAVETRPVLSSLFHAAAVDPRTSARCTGGVSPPWSGYGVSSLWIRD</sequence>
<dbReference type="EnsemblPlants" id="KQJ89273">
    <property type="protein sequence ID" value="KQJ89273"/>
    <property type="gene ID" value="BRADI_4g24583v3"/>
</dbReference>
<dbReference type="EMBL" id="CM000883">
    <property type="protein sequence ID" value="KQJ89273.1"/>
    <property type="molecule type" value="Genomic_DNA"/>
</dbReference>
<evidence type="ECO:0000313" key="1">
    <source>
        <dbReference type="EMBL" id="KQJ89273.1"/>
    </source>
</evidence>
<evidence type="ECO:0000313" key="2">
    <source>
        <dbReference type="EnsemblPlants" id="KQJ89273"/>
    </source>
</evidence>
<evidence type="ECO:0000313" key="3">
    <source>
        <dbReference type="Proteomes" id="UP000008810"/>
    </source>
</evidence>
<dbReference type="InParanoid" id="A0A0Q3PIT8"/>
<reference evidence="1" key="2">
    <citation type="submission" date="2017-06" db="EMBL/GenBank/DDBJ databases">
        <title>WGS assembly of Brachypodium distachyon.</title>
        <authorList>
            <consortium name="The International Brachypodium Initiative"/>
            <person name="Lucas S."/>
            <person name="Harmon-Smith M."/>
            <person name="Lail K."/>
            <person name="Tice H."/>
            <person name="Grimwood J."/>
            <person name="Bruce D."/>
            <person name="Barry K."/>
            <person name="Shu S."/>
            <person name="Lindquist E."/>
            <person name="Wang M."/>
            <person name="Pitluck S."/>
            <person name="Vogel J.P."/>
            <person name="Garvin D.F."/>
            <person name="Mockler T.C."/>
            <person name="Schmutz J."/>
            <person name="Rokhsar D."/>
            <person name="Bevan M.W."/>
        </authorList>
    </citation>
    <scope>NUCLEOTIDE SEQUENCE</scope>
    <source>
        <strain evidence="1">Bd21</strain>
    </source>
</reference>
<dbReference type="Gramene" id="KQJ89273">
    <property type="protein sequence ID" value="KQJ89273"/>
    <property type="gene ID" value="BRADI_4g24583v3"/>
</dbReference>
<organism evidence="1">
    <name type="scientific">Brachypodium distachyon</name>
    <name type="common">Purple false brome</name>
    <name type="synonym">Trachynia distachya</name>
    <dbReference type="NCBI Taxonomy" id="15368"/>
    <lineage>
        <taxon>Eukaryota</taxon>
        <taxon>Viridiplantae</taxon>
        <taxon>Streptophyta</taxon>
        <taxon>Embryophyta</taxon>
        <taxon>Tracheophyta</taxon>
        <taxon>Spermatophyta</taxon>
        <taxon>Magnoliopsida</taxon>
        <taxon>Liliopsida</taxon>
        <taxon>Poales</taxon>
        <taxon>Poaceae</taxon>
        <taxon>BOP clade</taxon>
        <taxon>Pooideae</taxon>
        <taxon>Stipodae</taxon>
        <taxon>Brachypodieae</taxon>
        <taxon>Brachypodium</taxon>
    </lineage>
</organism>
<accession>A0A0Q3PIT8</accession>